<keyword evidence="3" id="KW-1185">Reference proteome</keyword>
<feature type="region of interest" description="Disordered" evidence="1">
    <location>
        <begin position="296"/>
        <end position="322"/>
    </location>
</feature>
<reference evidence="2" key="1">
    <citation type="submission" date="2022-04" db="EMBL/GenBank/DDBJ databases">
        <title>Carnegiea gigantea Genome sequencing and assembly v2.</title>
        <authorList>
            <person name="Copetti D."/>
            <person name="Sanderson M.J."/>
            <person name="Burquez A."/>
            <person name="Wojciechowski M.F."/>
        </authorList>
    </citation>
    <scope>NUCLEOTIDE SEQUENCE</scope>
    <source>
        <strain evidence="2">SGP5-SGP5p</strain>
        <tissue evidence="2">Aerial part</tissue>
    </source>
</reference>
<dbReference type="Proteomes" id="UP001153076">
    <property type="component" value="Unassembled WGS sequence"/>
</dbReference>
<sequence length="322" mass="35663">MDGPGATIHTCMSYEACTATLSARLSLLPHSAIIAIRLLSMASLRCLDTKAMSEFIIRRFSWDRRGEGPVTPLKRFSVLAAEHYELPELPHVIFYAMLLNEVEKLGVPHGPRLRSVEVALTKLHWGAFESWICLFGDQVYKARFHQKGGSGEGTRAGHQGESSSVGAAADDATPEVWHFLLPAVRERWLTMLGRPSSSSSGSRPPRPLPEDSNVLCPHFSLAEAEAAAAELELPEIATFYTMLLNEMLELGIVHEYPAERMKSLLVGLRWSTFEVWVRIMDEVIRGAQFHRQLDEVDVKGARDGQREGSGSTDPPAPSSDEE</sequence>
<organism evidence="2 3">
    <name type="scientific">Carnegiea gigantea</name>
    <dbReference type="NCBI Taxonomy" id="171969"/>
    <lineage>
        <taxon>Eukaryota</taxon>
        <taxon>Viridiplantae</taxon>
        <taxon>Streptophyta</taxon>
        <taxon>Embryophyta</taxon>
        <taxon>Tracheophyta</taxon>
        <taxon>Spermatophyta</taxon>
        <taxon>Magnoliopsida</taxon>
        <taxon>eudicotyledons</taxon>
        <taxon>Gunneridae</taxon>
        <taxon>Pentapetalae</taxon>
        <taxon>Caryophyllales</taxon>
        <taxon>Cactineae</taxon>
        <taxon>Cactaceae</taxon>
        <taxon>Cactoideae</taxon>
        <taxon>Echinocereeae</taxon>
        <taxon>Carnegiea</taxon>
    </lineage>
</organism>
<evidence type="ECO:0000313" key="2">
    <source>
        <dbReference type="EMBL" id="KAJ8445935.1"/>
    </source>
</evidence>
<dbReference type="AlphaFoldDB" id="A0A9Q1QMW2"/>
<protein>
    <submittedName>
        <fullName evidence="2">Uncharacterized protein</fullName>
    </submittedName>
</protein>
<accession>A0A9Q1QMW2</accession>
<feature type="region of interest" description="Disordered" evidence="1">
    <location>
        <begin position="147"/>
        <end position="169"/>
    </location>
</feature>
<proteinExistence type="predicted"/>
<dbReference type="EMBL" id="JAKOGI010000068">
    <property type="protein sequence ID" value="KAJ8445935.1"/>
    <property type="molecule type" value="Genomic_DNA"/>
</dbReference>
<name>A0A9Q1QMW2_9CARY</name>
<comment type="caution">
    <text evidence="2">The sequence shown here is derived from an EMBL/GenBank/DDBJ whole genome shotgun (WGS) entry which is preliminary data.</text>
</comment>
<gene>
    <name evidence="2" type="ORF">Cgig2_009864</name>
</gene>
<evidence type="ECO:0000256" key="1">
    <source>
        <dbReference type="SAM" id="MobiDB-lite"/>
    </source>
</evidence>
<evidence type="ECO:0000313" key="3">
    <source>
        <dbReference type="Proteomes" id="UP001153076"/>
    </source>
</evidence>
<feature type="compositionally biased region" description="Basic and acidic residues" evidence="1">
    <location>
        <begin position="296"/>
        <end position="306"/>
    </location>
</feature>